<organism evidence="1 2">
    <name type="scientific">Streptomyces fuscus</name>
    <dbReference type="NCBI Taxonomy" id="3048495"/>
    <lineage>
        <taxon>Bacteria</taxon>
        <taxon>Bacillati</taxon>
        <taxon>Actinomycetota</taxon>
        <taxon>Actinomycetes</taxon>
        <taxon>Kitasatosporales</taxon>
        <taxon>Streptomycetaceae</taxon>
        <taxon>Streptomyces</taxon>
    </lineage>
</organism>
<keyword evidence="2" id="KW-1185">Reference proteome</keyword>
<dbReference type="InterPro" id="IPR011008">
    <property type="entry name" value="Dimeric_a/b-barrel"/>
</dbReference>
<dbReference type="RefSeq" id="WP_093720284.1">
    <property type="nucleotide sequence ID" value="NZ_JASJUS010000007.1"/>
</dbReference>
<evidence type="ECO:0000313" key="2">
    <source>
        <dbReference type="Proteomes" id="UP001241926"/>
    </source>
</evidence>
<sequence length="99" mass="11348">MKFVQIIDFETERLDEMEQLVEEARQGMAAKEGGPTHRILLKDRDTPGRYLALIEFDSYEEAMRNSADPDTSKMAEQMGALCTREPRYVNCDLVESSDL</sequence>
<reference evidence="1 2" key="1">
    <citation type="submission" date="2023-05" db="EMBL/GenBank/DDBJ databases">
        <title>Streptomyces fuscus sp. nov., a brown-black pigment producing actinomyces isolated from dry sand of Sea duck farm.</title>
        <authorList>
            <person name="Xie J."/>
            <person name="Shen N."/>
        </authorList>
    </citation>
    <scope>NUCLEOTIDE SEQUENCE [LARGE SCALE GENOMIC DNA]</scope>
    <source>
        <strain evidence="1 2">GXMU-J15</strain>
    </source>
</reference>
<dbReference type="Proteomes" id="UP001241926">
    <property type="component" value="Unassembled WGS sequence"/>
</dbReference>
<name>A0ABT7IW83_9ACTN</name>
<accession>A0ABT7IW83</accession>
<dbReference type="SUPFAM" id="SSF54909">
    <property type="entry name" value="Dimeric alpha+beta barrel"/>
    <property type="match status" value="1"/>
</dbReference>
<evidence type="ECO:0000313" key="1">
    <source>
        <dbReference type="EMBL" id="MDL2076846.1"/>
    </source>
</evidence>
<dbReference type="EMBL" id="JASJUS010000007">
    <property type="protein sequence ID" value="MDL2076846.1"/>
    <property type="molecule type" value="Genomic_DNA"/>
</dbReference>
<dbReference type="Gene3D" id="3.30.70.100">
    <property type="match status" value="1"/>
</dbReference>
<comment type="caution">
    <text evidence="1">The sequence shown here is derived from an EMBL/GenBank/DDBJ whole genome shotgun (WGS) entry which is preliminary data.</text>
</comment>
<evidence type="ECO:0008006" key="3">
    <source>
        <dbReference type="Google" id="ProtNLM"/>
    </source>
</evidence>
<gene>
    <name evidence="1" type="ORF">QNN03_10395</name>
</gene>
<protein>
    <recommendedName>
        <fullName evidence="3">ABM domain-containing protein</fullName>
    </recommendedName>
</protein>
<proteinExistence type="predicted"/>